<dbReference type="AlphaFoldDB" id="A0A919T4M9"/>
<evidence type="ECO:0000313" key="2">
    <source>
        <dbReference type="Proteomes" id="UP000677082"/>
    </source>
</evidence>
<name>A0A919T4M9_9ACTN</name>
<evidence type="ECO:0000313" key="1">
    <source>
        <dbReference type="EMBL" id="GIM88597.1"/>
    </source>
</evidence>
<accession>A0A919T4M9</accession>
<dbReference type="RefSeq" id="WP_213004586.1">
    <property type="nucleotide sequence ID" value="NZ_BOQN01000005.1"/>
</dbReference>
<organism evidence="1 2">
    <name type="scientific">Paractinoplanes toevensis</name>
    <dbReference type="NCBI Taxonomy" id="571911"/>
    <lineage>
        <taxon>Bacteria</taxon>
        <taxon>Bacillati</taxon>
        <taxon>Actinomycetota</taxon>
        <taxon>Actinomycetes</taxon>
        <taxon>Micromonosporales</taxon>
        <taxon>Micromonosporaceae</taxon>
        <taxon>Paractinoplanes</taxon>
    </lineage>
</organism>
<reference evidence="1 2" key="1">
    <citation type="submission" date="2021-03" db="EMBL/GenBank/DDBJ databases">
        <title>Whole genome shotgun sequence of Actinoplanes toevensis NBRC 105298.</title>
        <authorList>
            <person name="Komaki H."/>
            <person name="Tamura T."/>
        </authorList>
    </citation>
    <scope>NUCLEOTIDE SEQUENCE [LARGE SCALE GENOMIC DNA]</scope>
    <source>
        <strain evidence="1 2">NBRC 105298</strain>
    </source>
</reference>
<sequence length="194" mass="20787">MSVSWRFDGDDRLSGVGADWDDFALANGGGGCVPPPIGRTLAEFISGPDLCVVWRAILGLSRREPGRALSLTYRCDSPDERRIMTATVTCQDRAEVSIVSAIGQRQPRPAVPLLDPTVPDHTGEMIRMCGWCARVKVDGWVDVEEGCRRLDLLELESGPLPRITHGICDSCRAAVTGGLDLVGGKSLAAGLRSA</sequence>
<proteinExistence type="predicted"/>
<protein>
    <submittedName>
        <fullName evidence="1">Uncharacterized protein</fullName>
    </submittedName>
</protein>
<comment type="caution">
    <text evidence="1">The sequence shown here is derived from an EMBL/GenBank/DDBJ whole genome shotgun (WGS) entry which is preliminary data.</text>
</comment>
<dbReference type="EMBL" id="BOQN01000005">
    <property type="protein sequence ID" value="GIM88597.1"/>
    <property type="molecule type" value="Genomic_DNA"/>
</dbReference>
<dbReference type="Proteomes" id="UP000677082">
    <property type="component" value="Unassembled WGS sequence"/>
</dbReference>
<gene>
    <name evidence="1" type="ORF">Ato02nite_003900</name>
</gene>
<keyword evidence="2" id="KW-1185">Reference proteome</keyword>